<name>A0A1H3HMM9_9EURY</name>
<gene>
    <name evidence="3" type="ORF">SAMN05216564_103347</name>
</gene>
<dbReference type="PANTHER" id="PTHR19328">
    <property type="entry name" value="HEDGEHOG-INTERACTING PROTEIN"/>
    <property type="match status" value="1"/>
</dbReference>
<proteinExistence type="predicted"/>
<organism evidence="3 4">
    <name type="scientific">Halopenitus persicus</name>
    <dbReference type="NCBI Taxonomy" id="1048396"/>
    <lineage>
        <taxon>Archaea</taxon>
        <taxon>Methanobacteriati</taxon>
        <taxon>Methanobacteriota</taxon>
        <taxon>Stenosarchaea group</taxon>
        <taxon>Halobacteria</taxon>
        <taxon>Halobacteriales</taxon>
        <taxon>Haloferacaceae</taxon>
        <taxon>Halopenitus</taxon>
    </lineage>
</organism>
<keyword evidence="4" id="KW-1185">Reference proteome</keyword>
<dbReference type="Gene3D" id="2.120.10.30">
    <property type="entry name" value="TolB, C-terminal domain"/>
    <property type="match status" value="1"/>
</dbReference>
<evidence type="ECO:0000313" key="3">
    <source>
        <dbReference type="EMBL" id="SDY16761.1"/>
    </source>
</evidence>
<dbReference type="PROSITE" id="PS51257">
    <property type="entry name" value="PROKAR_LIPOPROTEIN"/>
    <property type="match status" value="1"/>
</dbReference>
<dbReference type="AlphaFoldDB" id="A0A1H3HMM9"/>
<evidence type="ECO:0000256" key="1">
    <source>
        <dbReference type="SAM" id="MobiDB-lite"/>
    </source>
</evidence>
<protein>
    <submittedName>
        <fullName evidence="3">Glucose/arabinose dehydrogenase, beta-propeller fold</fullName>
    </submittedName>
</protein>
<dbReference type="Pfam" id="PF07995">
    <property type="entry name" value="GSDH"/>
    <property type="match status" value="1"/>
</dbReference>
<dbReference type="OrthoDB" id="6744at2157"/>
<sequence>MDRRRFLAAVTGTFGGLAGCTAPSSRTTTTADRTSTDTGTTAAPALPSTVGLDTVASGLRVPLDMAIVPNAALQYVAEQRGLIRVLENGDLRSEPLLDLRETVVTGYEMGLLGIALHPEFETDRRLFVRYSAPPREGTPSEYSHTFVLAEVRVTEDGRGVRPGSERTVLTIPEPQANHNAGSIVFGPDGYLYVGVGDGGAGGDRGRGHVADWYDAVPGGNGQDVAANLLGSILRIDVDGSRGEQAYAIPNDNPLVGEPGLDEHFAWGFRNPWRLAVDGADLYAGDVGQSRFEEIDRVRKGGNYGWNVREGTHCYEADGCPDATPPSVRGGEPLLSPVVEYPHEGGAVSGVSVITGNVYRGQALPGLRGRFVFGDLRATGRLFVATPRSEGLWPVQPLPVADDDAGKLSRIFSFQRHGGEMYVLGSGDGGGGVHRLRPAT</sequence>
<feature type="domain" description="Glucose/Sorbosone dehydrogenase" evidence="2">
    <location>
        <begin position="60"/>
        <end position="378"/>
    </location>
</feature>
<dbReference type="Proteomes" id="UP000199079">
    <property type="component" value="Unassembled WGS sequence"/>
</dbReference>
<dbReference type="SUPFAM" id="SSF50952">
    <property type="entry name" value="Soluble quinoprotein glucose dehydrogenase"/>
    <property type="match status" value="1"/>
</dbReference>
<reference evidence="4" key="1">
    <citation type="submission" date="2016-10" db="EMBL/GenBank/DDBJ databases">
        <authorList>
            <person name="Varghese N."/>
            <person name="Submissions S."/>
        </authorList>
    </citation>
    <scope>NUCLEOTIDE SEQUENCE [LARGE SCALE GENOMIC DNA]</scope>
    <source>
        <strain evidence="4">DC30,IBRC 10041,KCTC 4046</strain>
    </source>
</reference>
<dbReference type="PANTHER" id="PTHR19328:SF75">
    <property type="entry name" value="ALDOSE SUGAR DEHYDROGENASE YLII"/>
    <property type="match status" value="1"/>
</dbReference>
<dbReference type="RefSeq" id="WP_092731718.1">
    <property type="nucleotide sequence ID" value="NZ_FNPC01000003.1"/>
</dbReference>
<dbReference type="InterPro" id="IPR011041">
    <property type="entry name" value="Quinoprot_gluc/sorb_DH_b-prop"/>
</dbReference>
<accession>A0A1H3HMM9</accession>
<dbReference type="InterPro" id="IPR011042">
    <property type="entry name" value="6-blade_b-propeller_TolB-like"/>
</dbReference>
<dbReference type="InterPro" id="IPR012938">
    <property type="entry name" value="Glc/Sorbosone_DH"/>
</dbReference>
<evidence type="ECO:0000313" key="4">
    <source>
        <dbReference type="Proteomes" id="UP000199079"/>
    </source>
</evidence>
<feature type="region of interest" description="Disordered" evidence="1">
    <location>
        <begin position="22"/>
        <end position="45"/>
    </location>
</feature>
<evidence type="ECO:0000259" key="2">
    <source>
        <dbReference type="Pfam" id="PF07995"/>
    </source>
</evidence>
<dbReference type="EMBL" id="FNPC01000003">
    <property type="protein sequence ID" value="SDY16761.1"/>
    <property type="molecule type" value="Genomic_DNA"/>
</dbReference>